<evidence type="ECO:0000313" key="1">
    <source>
        <dbReference type="EMBL" id="SVC00337.1"/>
    </source>
</evidence>
<sequence>MVLAMATSLQAAFKPPVIVRVVPSEQGRIYFIDRGLDANIKVGDVLNVFRQQTRAGSPADRILMGTMEITASEEG</sequence>
<dbReference type="AlphaFoldDB" id="A0A382IM94"/>
<name>A0A382IM94_9ZZZZ</name>
<dbReference type="EMBL" id="UINC01068057">
    <property type="protein sequence ID" value="SVC00337.1"/>
    <property type="molecule type" value="Genomic_DNA"/>
</dbReference>
<protein>
    <submittedName>
        <fullName evidence="1">Uncharacterized protein</fullName>
    </submittedName>
</protein>
<reference evidence="1" key="1">
    <citation type="submission" date="2018-05" db="EMBL/GenBank/DDBJ databases">
        <authorList>
            <person name="Lanie J.A."/>
            <person name="Ng W.-L."/>
            <person name="Kazmierczak K.M."/>
            <person name="Andrzejewski T.M."/>
            <person name="Davidsen T.M."/>
            <person name="Wayne K.J."/>
            <person name="Tettelin H."/>
            <person name="Glass J.I."/>
            <person name="Rusch D."/>
            <person name="Podicherti R."/>
            <person name="Tsui H.-C.T."/>
            <person name="Winkler M.E."/>
        </authorList>
    </citation>
    <scope>NUCLEOTIDE SEQUENCE</scope>
</reference>
<accession>A0A382IM94</accession>
<organism evidence="1">
    <name type="scientific">marine metagenome</name>
    <dbReference type="NCBI Taxonomy" id="408172"/>
    <lineage>
        <taxon>unclassified sequences</taxon>
        <taxon>metagenomes</taxon>
        <taxon>ecological metagenomes</taxon>
    </lineage>
</organism>
<feature type="non-terminal residue" evidence="1">
    <location>
        <position position="75"/>
    </location>
</feature>
<proteinExistence type="predicted"/>
<gene>
    <name evidence="1" type="ORF">METZ01_LOCUS253191</name>
</gene>